<dbReference type="CDD" id="cd06225">
    <property type="entry name" value="HAMP"/>
    <property type="match status" value="1"/>
</dbReference>
<evidence type="ECO:0000259" key="7">
    <source>
        <dbReference type="PROSITE" id="PS50887"/>
    </source>
</evidence>
<evidence type="ECO:0000259" key="5">
    <source>
        <dbReference type="PROSITE" id="PS50883"/>
    </source>
</evidence>
<dbReference type="PROSITE" id="PS50883">
    <property type="entry name" value="EAL"/>
    <property type="match status" value="1"/>
</dbReference>
<dbReference type="Pfam" id="PF00990">
    <property type="entry name" value="GGDEF"/>
    <property type="match status" value="1"/>
</dbReference>
<keyword evidence="4" id="KW-0812">Transmembrane</keyword>
<accession>A0ABT3X2G2</accession>
<evidence type="ECO:0000256" key="3">
    <source>
        <dbReference type="ARBA" id="ARBA00023136"/>
    </source>
</evidence>
<feature type="domain" description="HAMP" evidence="6">
    <location>
        <begin position="296"/>
        <end position="349"/>
    </location>
</feature>
<dbReference type="Gene3D" id="3.30.70.270">
    <property type="match status" value="1"/>
</dbReference>
<evidence type="ECO:0000259" key="6">
    <source>
        <dbReference type="PROSITE" id="PS50885"/>
    </source>
</evidence>
<proteinExistence type="predicted"/>
<gene>
    <name evidence="8" type="ORF">OS242_09215</name>
</gene>
<evidence type="ECO:0000313" key="8">
    <source>
        <dbReference type="EMBL" id="MCX7570143.1"/>
    </source>
</evidence>
<feature type="transmembrane region" description="Helical" evidence="4">
    <location>
        <begin position="275"/>
        <end position="298"/>
    </location>
</feature>
<dbReference type="CDD" id="cd01948">
    <property type="entry name" value="EAL"/>
    <property type="match status" value="1"/>
</dbReference>
<evidence type="ECO:0000256" key="1">
    <source>
        <dbReference type="ARBA" id="ARBA00004236"/>
    </source>
</evidence>
<sequence>MKIRRKIFGMVVLVLSVALLFVYLFSQGVVLNHYKALEAKDIRENTDRALLAVKNQFAMMQVNLSNYSAWDDTLSFVQHFTGNVEEDPYLTSNYVNYFFVQNELQVMTMFDENRQLLYGRYYEGAEDRQVPVPEDLLAQIVDPDVGLLTHTHARSQKQGFLKTGSGVMMIVSQPITNSDRSGMIGGTIVFGRLLTPEKVAKIAEKTRTNLSVMPYVAEQFPALNTQNTRHIERTERDLIREQALLTDLYGDPLLVVEVDKHREIYNQGERTLSSIFWMLVVIAVLSASAFSMFIYQVILQRIVSLRRAVAEITATRTSGSRVPVQGTDEITDLQRAFNLLLESVEHSEETIKRQANLDPLTELPNRRLFAEQLQRALDEAKRKDGKVAVLFVDLDNFKEINDRHGHDCGDQLLRQLSERLTVFLGPYGTISRLGGDEFTVLLPNVSLGDVERAQQCLNRGLSQPFEVNGMRVPVSASVGISLYPNDGQDPHALIKAADTAMFRIKEAGRRGMETDEDMQRRQLLEQHLQHAVEQGELRLMYQPIQDLRTGSIIGAEALLRWHHPLFGNVSPSEFIPIAEKSGSILEIGNWVLRTACLQGKQWHAWQDTRFRMAVNLSAVQMEQEDLLEQIEAILADTGMNPEMLELEITESTMMRNVDEVIRKLEALKAMGISISIDDFGTGYSSLSYLQKLSVNNLKVDRSFVNDLAHSDGDMTIAKAVIDLGHNLNMHVIAEGVETEEQKTLLQALGCDQVQGYLIGKPMGAEEFTERLAGV</sequence>
<protein>
    <submittedName>
        <fullName evidence="8">EAL domain-containing protein</fullName>
    </submittedName>
</protein>
<evidence type="ECO:0000313" key="9">
    <source>
        <dbReference type="Proteomes" id="UP001208017"/>
    </source>
</evidence>
<keyword evidence="4" id="KW-1133">Transmembrane helix</keyword>
<dbReference type="SMART" id="SM00267">
    <property type="entry name" value="GGDEF"/>
    <property type="match status" value="1"/>
</dbReference>
<dbReference type="EMBL" id="JAPMLT010000003">
    <property type="protein sequence ID" value="MCX7570143.1"/>
    <property type="molecule type" value="Genomic_DNA"/>
</dbReference>
<dbReference type="InterPro" id="IPR003660">
    <property type="entry name" value="HAMP_dom"/>
</dbReference>
<dbReference type="SUPFAM" id="SSF141868">
    <property type="entry name" value="EAL domain-like"/>
    <property type="match status" value="1"/>
</dbReference>
<evidence type="ECO:0000256" key="4">
    <source>
        <dbReference type="SAM" id="Phobius"/>
    </source>
</evidence>
<reference evidence="8 9" key="1">
    <citation type="submission" date="2022-11" db="EMBL/GenBank/DDBJ databases">
        <title>Study of microbial diversity in lake waters.</title>
        <authorList>
            <person name="Zhang J."/>
        </authorList>
    </citation>
    <scope>NUCLEOTIDE SEQUENCE [LARGE SCALE GENOMIC DNA]</scope>
    <source>
        <strain evidence="8 9">DT12</strain>
    </source>
</reference>
<comment type="caution">
    <text evidence="8">The sequence shown here is derived from an EMBL/GenBank/DDBJ whole genome shotgun (WGS) entry which is preliminary data.</text>
</comment>
<keyword evidence="3 4" id="KW-0472">Membrane</keyword>
<dbReference type="Pfam" id="PF00563">
    <property type="entry name" value="EAL"/>
    <property type="match status" value="1"/>
</dbReference>
<comment type="subcellular location">
    <subcellularLocation>
        <location evidence="1">Cell membrane</location>
    </subcellularLocation>
</comment>
<feature type="domain" description="EAL" evidence="5">
    <location>
        <begin position="521"/>
        <end position="774"/>
    </location>
</feature>
<name>A0ABT3X2G2_9BACL</name>
<keyword evidence="9" id="KW-1185">Reference proteome</keyword>
<dbReference type="PROSITE" id="PS50885">
    <property type="entry name" value="HAMP"/>
    <property type="match status" value="1"/>
</dbReference>
<feature type="domain" description="GGDEF" evidence="7">
    <location>
        <begin position="385"/>
        <end position="517"/>
    </location>
</feature>
<dbReference type="NCBIfam" id="TIGR00254">
    <property type="entry name" value="GGDEF"/>
    <property type="match status" value="1"/>
</dbReference>
<dbReference type="PANTHER" id="PTHR44757">
    <property type="entry name" value="DIGUANYLATE CYCLASE DGCP"/>
    <property type="match status" value="1"/>
</dbReference>
<dbReference type="SMART" id="SM00304">
    <property type="entry name" value="HAMP"/>
    <property type="match status" value="1"/>
</dbReference>
<organism evidence="8 9">
    <name type="scientific">Tumebacillus lacus</name>
    <dbReference type="NCBI Taxonomy" id="2995335"/>
    <lineage>
        <taxon>Bacteria</taxon>
        <taxon>Bacillati</taxon>
        <taxon>Bacillota</taxon>
        <taxon>Bacilli</taxon>
        <taxon>Bacillales</taxon>
        <taxon>Alicyclobacillaceae</taxon>
        <taxon>Tumebacillus</taxon>
    </lineage>
</organism>
<dbReference type="CDD" id="cd01949">
    <property type="entry name" value="GGDEF"/>
    <property type="match status" value="1"/>
</dbReference>
<dbReference type="PANTHER" id="PTHR44757:SF2">
    <property type="entry name" value="BIOFILM ARCHITECTURE MAINTENANCE PROTEIN MBAA"/>
    <property type="match status" value="1"/>
</dbReference>
<dbReference type="SMART" id="SM00052">
    <property type="entry name" value="EAL"/>
    <property type="match status" value="1"/>
</dbReference>
<dbReference type="InterPro" id="IPR029787">
    <property type="entry name" value="Nucleotide_cyclase"/>
</dbReference>
<dbReference type="InterPro" id="IPR007892">
    <property type="entry name" value="CHASE4"/>
</dbReference>
<dbReference type="PROSITE" id="PS50887">
    <property type="entry name" value="GGDEF"/>
    <property type="match status" value="1"/>
</dbReference>
<keyword evidence="2" id="KW-1003">Cell membrane</keyword>
<dbReference type="RefSeq" id="WP_267151384.1">
    <property type="nucleotide sequence ID" value="NZ_JAPMLT010000003.1"/>
</dbReference>
<dbReference type="InterPro" id="IPR043128">
    <property type="entry name" value="Rev_trsase/Diguanyl_cyclase"/>
</dbReference>
<dbReference type="Pfam" id="PF05228">
    <property type="entry name" value="CHASE4"/>
    <property type="match status" value="1"/>
</dbReference>
<dbReference type="InterPro" id="IPR052155">
    <property type="entry name" value="Biofilm_reg_signaling"/>
</dbReference>
<dbReference type="Gene3D" id="3.20.20.450">
    <property type="entry name" value="EAL domain"/>
    <property type="match status" value="1"/>
</dbReference>
<dbReference type="Gene3D" id="6.10.340.10">
    <property type="match status" value="1"/>
</dbReference>
<evidence type="ECO:0000256" key="2">
    <source>
        <dbReference type="ARBA" id="ARBA00022475"/>
    </source>
</evidence>
<dbReference type="InterPro" id="IPR035919">
    <property type="entry name" value="EAL_sf"/>
</dbReference>
<dbReference type="Pfam" id="PF00672">
    <property type="entry name" value="HAMP"/>
    <property type="match status" value="1"/>
</dbReference>
<dbReference type="Proteomes" id="UP001208017">
    <property type="component" value="Unassembled WGS sequence"/>
</dbReference>
<dbReference type="InterPro" id="IPR001633">
    <property type="entry name" value="EAL_dom"/>
</dbReference>
<dbReference type="SUPFAM" id="SSF55073">
    <property type="entry name" value="Nucleotide cyclase"/>
    <property type="match status" value="1"/>
</dbReference>
<dbReference type="InterPro" id="IPR000160">
    <property type="entry name" value="GGDEF_dom"/>
</dbReference>